<keyword evidence="6" id="KW-1185">Reference proteome</keyword>
<feature type="compositionally biased region" description="Acidic residues" evidence="3">
    <location>
        <begin position="437"/>
        <end position="459"/>
    </location>
</feature>
<accession>A0AAD7P9G9</accession>
<gene>
    <name evidence="5" type="ORF">O6P43_031481</name>
</gene>
<dbReference type="AlphaFoldDB" id="A0AAD7P9G9"/>
<feature type="region of interest" description="Disordered" evidence="3">
    <location>
        <begin position="163"/>
        <end position="188"/>
    </location>
</feature>
<feature type="compositionally biased region" description="Basic and acidic residues" evidence="3">
    <location>
        <begin position="460"/>
        <end position="485"/>
    </location>
</feature>
<feature type="compositionally biased region" description="Basic residues" evidence="3">
    <location>
        <begin position="84"/>
        <end position="93"/>
    </location>
</feature>
<feature type="compositionally biased region" description="Basic and acidic residues" evidence="3">
    <location>
        <begin position="494"/>
        <end position="508"/>
    </location>
</feature>
<feature type="compositionally biased region" description="Polar residues" evidence="3">
    <location>
        <begin position="54"/>
        <end position="68"/>
    </location>
</feature>
<feature type="compositionally biased region" description="Basic residues" evidence="3">
    <location>
        <begin position="1"/>
        <end position="12"/>
    </location>
</feature>
<feature type="compositionally biased region" description="Basic and acidic residues" evidence="3">
    <location>
        <begin position="30"/>
        <end position="48"/>
    </location>
</feature>
<dbReference type="CDD" id="cd05494">
    <property type="entry name" value="Bromodomain_1"/>
    <property type="match status" value="1"/>
</dbReference>
<organism evidence="5 6">
    <name type="scientific">Quillaja saponaria</name>
    <name type="common">Soap bark tree</name>
    <dbReference type="NCBI Taxonomy" id="32244"/>
    <lineage>
        <taxon>Eukaryota</taxon>
        <taxon>Viridiplantae</taxon>
        <taxon>Streptophyta</taxon>
        <taxon>Embryophyta</taxon>
        <taxon>Tracheophyta</taxon>
        <taxon>Spermatophyta</taxon>
        <taxon>Magnoliopsida</taxon>
        <taxon>eudicotyledons</taxon>
        <taxon>Gunneridae</taxon>
        <taxon>Pentapetalae</taxon>
        <taxon>rosids</taxon>
        <taxon>fabids</taxon>
        <taxon>Fabales</taxon>
        <taxon>Quillajaceae</taxon>
        <taxon>Quillaja</taxon>
    </lineage>
</organism>
<dbReference type="SMART" id="SM00297">
    <property type="entry name" value="BROMO"/>
    <property type="match status" value="1"/>
</dbReference>
<dbReference type="EMBL" id="JARAOO010000013">
    <property type="protein sequence ID" value="KAJ7946574.1"/>
    <property type="molecule type" value="Genomic_DNA"/>
</dbReference>
<dbReference type="PROSITE" id="PS00633">
    <property type="entry name" value="BROMODOMAIN_1"/>
    <property type="match status" value="1"/>
</dbReference>
<evidence type="ECO:0000259" key="4">
    <source>
        <dbReference type="PROSITE" id="PS50014"/>
    </source>
</evidence>
<proteinExistence type="predicted"/>
<feature type="compositionally biased region" description="Polar residues" evidence="3">
    <location>
        <begin position="510"/>
        <end position="521"/>
    </location>
</feature>
<dbReference type="InterPro" id="IPR036427">
    <property type="entry name" value="Bromodomain-like_sf"/>
</dbReference>
<feature type="compositionally biased region" description="Acidic residues" evidence="3">
    <location>
        <begin position="407"/>
        <end position="416"/>
    </location>
</feature>
<feature type="region of interest" description="Disordered" evidence="3">
    <location>
        <begin position="366"/>
        <end position="528"/>
    </location>
</feature>
<keyword evidence="1 2" id="KW-0103">Bromodomain</keyword>
<dbReference type="Proteomes" id="UP001163823">
    <property type="component" value="Chromosome 13"/>
</dbReference>
<evidence type="ECO:0000256" key="3">
    <source>
        <dbReference type="SAM" id="MobiDB-lite"/>
    </source>
</evidence>
<sequence length="599" mass="66874">MKRKRGHKKGKPKGTPVVIATETPSNASSENKEERSGLNELVNDKYESGMEVDTPSSTGTDQPYNLANVNPDGSIDKAVGKSVGRVKVKLRTSKKLDSQPTSSDVPTQSDTDKSSQQQGFERHSVITERMEDSANSLPEVKVYVASKRAGSIKIKSSKALGASNSVPALGGSGNAKESKSQQDSRNNKQELEAALTVVKKVMKMDAAEPFNVPVNPDALGIPDYFDVIDTPMDFGTICNNLERNEKYMNSEDVFKDVQYIWDNCYKYNNKGDYILDLMRRVKKNFMKYWTAAGLYTEQLRGAKGVERSQAEDVGQSGQGKVMKSGQSKQKTRKGHGRRHKHDCLCAICVLKRRRREREENDRIAKGNVGVGHNNVAKESKEEESLLVASPCGEDSSSNMDESLSPDADAEDEENEEEVKLQDREKQRSPSEEKHDNGDDDDDDQEEEEEDNEDEDEDENEKSSQKKGESETSEKLQFHDGSEEPNRQTTPSTVEKTRAQDGTVPKEEGITEQQEGLSTEIQQQKHKESFDKHHKAKLLENYSYENPLLLGLCGVLFPNNSKSAWNGPHSLHQHQHKSSRTSSIHAAVEAIMKSYLTCPR</sequence>
<evidence type="ECO:0000313" key="6">
    <source>
        <dbReference type="Proteomes" id="UP001163823"/>
    </source>
</evidence>
<feature type="domain" description="Bromo" evidence="4">
    <location>
        <begin position="202"/>
        <end position="275"/>
    </location>
</feature>
<dbReference type="SUPFAM" id="SSF47370">
    <property type="entry name" value="Bromodomain"/>
    <property type="match status" value="1"/>
</dbReference>
<evidence type="ECO:0000256" key="2">
    <source>
        <dbReference type="PROSITE-ProRule" id="PRU00035"/>
    </source>
</evidence>
<dbReference type="PROSITE" id="PS50014">
    <property type="entry name" value="BROMODOMAIN_2"/>
    <property type="match status" value="1"/>
</dbReference>
<evidence type="ECO:0000313" key="5">
    <source>
        <dbReference type="EMBL" id="KAJ7946574.1"/>
    </source>
</evidence>
<feature type="compositionally biased region" description="Basic and acidic residues" evidence="3">
    <location>
        <begin position="417"/>
        <end position="436"/>
    </location>
</feature>
<protein>
    <submittedName>
        <fullName evidence="5">Bromodomain-containing factor 2</fullName>
    </submittedName>
</protein>
<evidence type="ECO:0000256" key="1">
    <source>
        <dbReference type="ARBA" id="ARBA00023117"/>
    </source>
</evidence>
<dbReference type="InterPro" id="IPR018359">
    <property type="entry name" value="Bromodomain_CS"/>
</dbReference>
<dbReference type="PANTHER" id="PTHR47809:SF2">
    <property type="entry name" value="DNA-BINDING BROMODOMAIN-CONTAINING PROTEIN"/>
    <property type="match status" value="1"/>
</dbReference>
<name>A0AAD7P9G9_QUISA</name>
<feature type="region of interest" description="Disordered" evidence="3">
    <location>
        <begin position="1"/>
        <end position="123"/>
    </location>
</feature>
<dbReference type="Pfam" id="PF00439">
    <property type="entry name" value="Bromodomain"/>
    <property type="match status" value="1"/>
</dbReference>
<dbReference type="Gene3D" id="1.20.920.10">
    <property type="entry name" value="Bromodomain-like"/>
    <property type="match status" value="1"/>
</dbReference>
<dbReference type="InterPro" id="IPR001487">
    <property type="entry name" value="Bromodomain"/>
</dbReference>
<dbReference type="PANTHER" id="PTHR47809">
    <property type="entry name" value="DNA-BINDING BROMODOMAIN-CONTAINING PROTEIN"/>
    <property type="match status" value="1"/>
</dbReference>
<dbReference type="KEGG" id="qsa:O6P43_031481"/>
<dbReference type="PRINTS" id="PR00503">
    <property type="entry name" value="BROMODOMAIN"/>
</dbReference>
<feature type="compositionally biased region" description="Basic and acidic residues" evidence="3">
    <location>
        <begin position="176"/>
        <end position="188"/>
    </location>
</feature>
<comment type="caution">
    <text evidence="5">The sequence shown here is derived from an EMBL/GenBank/DDBJ whole genome shotgun (WGS) entry which is preliminary data.</text>
</comment>
<reference evidence="5" key="1">
    <citation type="journal article" date="2023" name="Science">
        <title>Elucidation of the pathway for biosynthesis of saponin adjuvants from the soapbark tree.</title>
        <authorList>
            <person name="Reed J."/>
            <person name="Orme A."/>
            <person name="El-Demerdash A."/>
            <person name="Owen C."/>
            <person name="Martin L.B.B."/>
            <person name="Misra R.C."/>
            <person name="Kikuchi S."/>
            <person name="Rejzek M."/>
            <person name="Martin A.C."/>
            <person name="Harkess A."/>
            <person name="Leebens-Mack J."/>
            <person name="Louveau T."/>
            <person name="Stephenson M.J."/>
            <person name="Osbourn A."/>
        </authorList>
    </citation>
    <scope>NUCLEOTIDE SEQUENCE</scope>
    <source>
        <strain evidence="5">S10</strain>
    </source>
</reference>
<feature type="region of interest" description="Disordered" evidence="3">
    <location>
        <begin position="306"/>
        <end position="337"/>
    </location>
</feature>